<feature type="active site" evidence="7">
    <location>
        <position position="89"/>
    </location>
</feature>
<comment type="similarity">
    <text evidence="7">Belongs to the class I-like SAM-binding methyltransferase superfamily. C5-methyltransferase family.</text>
</comment>
<dbReference type="REBASE" id="672667">
    <property type="entry name" value="M.Bsp436ORF4815P"/>
</dbReference>
<dbReference type="Gene3D" id="3.40.50.150">
    <property type="entry name" value="Vaccinia Virus protein VP39"/>
    <property type="match status" value="1"/>
</dbReference>
<evidence type="ECO:0000256" key="4">
    <source>
        <dbReference type="ARBA" id="ARBA00022691"/>
    </source>
</evidence>
<keyword evidence="2 7" id="KW-0489">Methyltransferase</keyword>
<protein>
    <recommendedName>
        <fullName evidence="1">DNA (cytosine-5-)-methyltransferase</fullName>
        <ecNumber evidence="1">2.1.1.37</ecNumber>
    </recommendedName>
</protein>
<evidence type="ECO:0000256" key="7">
    <source>
        <dbReference type="PROSITE-ProRule" id="PRU01016"/>
    </source>
</evidence>
<dbReference type="GO" id="GO:0009307">
    <property type="term" value="P:DNA restriction-modification system"/>
    <property type="evidence" value="ECO:0007669"/>
    <property type="project" value="UniProtKB-KW"/>
</dbReference>
<reference evidence="8" key="1">
    <citation type="submission" date="2022-08" db="EMBL/GenBank/DDBJ databases">
        <title>Complete Genome Sequences of 2 Bosea sp. soil isolates.</title>
        <authorList>
            <person name="Alvarez Arevalo M."/>
            <person name="Sterndorff E.B."/>
            <person name="Faurdal D."/>
            <person name="Joergensen T.S."/>
            <person name="Weber T."/>
        </authorList>
    </citation>
    <scope>NUCLEOTIDE SEQUENCE</scope>
    <source>
        <strain evidence="8">NBC_00436</strain>
    </source>
</reference>
<dbReference type="GO" id="GO:0003677">
    <property type="term" value="F:DNA binding"/>
    <property type="evidence" value="ECO:0007669"/>
    <property type="project" value="TreeGrafter"/>
</dbReference>
<comment type="catalytic activity">
    <reaction evidence="6">
        <text>a 2'-deoxycytidine in DNA + S-adenosyl-L-methionine = a 5-methyl-2'-deoxycytidine in DNA + S-adenosyl-L-homocysteine + H(+)</text>
        <dbReference type="Rhea" id="RHEA:13681"/>
        <dbReference type="Rhea" id="RHEA-COMP:11369"/>
        <dbReference type="Rhea" id="RHEA-COMP:11370"/>
        <dbReference type="ChEBI" id="CHEBI:15378"/>
        <dbReference type="ChEBI" id="CHEBI:57856"/>
        <dbReference type="ChEBI" id="CHEBI:59789"/>
        <dbReference type="ChEBI" id="CHEBI:85452"/>
        <dbReference type="ChEBI" id="CHEBI:85454"/>
        <dbReference type="EC" id="2.1.1.37"/>
    </reaction>
</comment>
<dbReference type="EMBL" id="CP102774">
    <property type="protein sequence ID" value="UZF88114.1"/>
    <property type="molecule type" value="Genomic_DNA"/>
</dbReference>
<dbReference type="PANTHER" id="PTHR10629">
    <property type="entry name" value="CYTOSINE-SPECIFIC METHYLTRANSFERASE"/>
    <property type="match status" value="1"/>
</dbReference>
<dbReference type="GO" id="GO:0044027">
    <property type="term" value="P:negative regulation of gene expression via chromosomal CpG island methylation"/>
    <property type="evidence" value="ECO:0007669"/>
    <property type="project" value="TreeGrafter"/>
</dbReference>
<dbReference type="InterPro" id="IPR050390">
    <property type="entry name" value="C5-Methyltransferase"/>
</dbReference>
<accession>A0A9E7ZPY6</accession>
<evidence type="ECO:0000256" key="1">
    <source>
        <dbReference type="ARBA" id="ARBA00011975"/>
    </source>
</evidence>
<keyword evidence="4 7" id="KW-0949">S-adenosyl-L-methionine</keyword>
<dbReference type="SUPFAM" id="SSF53335">
    <property type="entry name" value="S-adenosyl-L-methionine-dependent methyltransferases"/>
    <property type="match status" value="1"/>
</dbReference>
<keyword evidence="3 7" id="KW-0808">Transferase</keyword>
<dbReference type="EC" id="2.1.1.37" evidence="1"/>
<dbReference type="AlphaFoldDB" id="A0A9E7ZPY6"/>
<dbReference type="PANTHER" id="PTHR10629:SF52">
    <property type="entry name" value="DNA (CYTOSINE-5)-METHYLTRANSFERASE 1"/>
    <property type="match status" value="1"/>
</dbReference>
<organism evidence="8">
    <name type="scientific">Bosea sp. NBC_00436</name>
    <dbReference type="NCBI Taxonomy" id="2969620"/>
    <lineage>
        <taxon>Bacteria</taxon>
        <taxon>Pseudomonadati</taxon>
        <taxon>Pseudomonadota</taxon>
        <taxon>Alphaproteobacteria</taxon>
        <taxon>Hyphomicrobiales</taxon>
        <taxon>Boseaceae</taxon>
        <taxon>Bosea</taxon>
    </lineage>
</organism>
<dbReference type="InterPro" id="IPR029063">
    <property type="entry name" value="SAM-dependent_MTases_sf"/>
</dbReference>
<evidence type="ECO:0000256" key="6">
    <source>
        <dbReference type="ARBA" id="ARBA00047422"/>
    </source>
</evidence>
<sequence length="446" mass="49142">MRVAEVCCGAGGMSLGLRRAGMEIAAAYDIWPEALAVYRDNFPRKPTLLRPPPGFRGHHARSSDLGDLLRFVPTLMPMTIDLIAGGPPCQDFSRAGRGEEGDRANMTVAFAMLIAVIRPEWLLFENVQDAVRSTAWKRARLILQRAGYGLSEMKLDASQHGTGQKRTRFIVVGRLGEIDGFLNTVLEKPKKAPRTSVRDILGDDVGVHPGGGYPEETRAYFMRPFKGGQGVRSIDEPCPTIIRSARDRASDGYVPHKKDLAPADSVPSLSWQQLAELQGFPASWNWSGAKTVRDRDIMIANALPAPLAESIGRAILARHKGDSVPELESGFIGWLMAEKGYAGATFRNRCSQVNRARRLLKGRIFANVDTELAMLQRTKEFVRLNTTVRSDLLGALSLHAEWRTSLRPSVELDIDDFDDGENRSAPVLRSLSERLGARSVTVDVEG</sequence>
<dbReference type="PRINTS" id="PR00105">
    <property type="entry name" value="C5METTRFRASE"/>
</dbReference>
<dbReference type="GO" id="GO:0003886">
    <property type="term" value="F:DNA (cytosine-5-)-methyltransferase activity"/>
    <property type="evidence" value="ECO:0007669"/>
    <property type="project" value="UniProtKB-EC"/>
</dbReference>
<evidence type="ECO:0000256" key="5">
    <source>
        <dbReference type="ARBA" id="ARBA00022747"/>
    </source>
</evidence>
<gene>
    <name evidence="8" type="ORF">NWE54_04815</name>
</gene>
<dbReference type="GO" id="GO:0032259">
    <property type="term" value="P:methylation"/>
    <property type="evidence" value="ECO:0007669"/>
    <property type="project" value="UniProtKB-KW"/>
</dbReference>
<dbReference type="Gene3D" id="3.90.120.10">
    <property type="entry name" value="DNA Methylase, subunit A, domain 2"/>
    <property type="match status" value="1"/>
</dbReference>
<dbReference type="InterPro" id="IPR018117">
    <property type="entry name" value="C5_DNA_meth_AS"/>
</dbReference>
<proteinExistence type="inferred from homology"/>
<evidence type="ECO:0000256" key="3">
    <source>
        <dbReference type="ARBA" id="ARBA00022679"/>
    </source>
</evidence>
<evidence type="ECO:0000256" key="2">
    <source>
        <dbReference type="ARBA" id="ARBA00022603"/>
    </source>
</evidence>
<name>A0A9E7ZPY6_9HYPH</name>
<evidence type="ECO:0000313" key="8">
    <source>
        <dbReference type="EMBL" id="UZF88114.1"/>
    </source>
</evidence>
<dbReference type="InterPro" id="IPR001525">
    <property type="entry name" value="C5_MeTfrase"/>
</dbReference>
<dbReference type="Pfam" id="PF00145">
    <property type="entry name" value="DNA_methylase"/>
    <property type="match status" value="1"/>
</dbReference>
<keyword evidence="5" id="KW-0680">Restriction system</keyword>
<dbReference type="PROSITE" id="PS00094">
    <property type="entry name" value="C5_MTASE_1"/>
    <property type="match status" value="1"/>
</dbReference>
<dbReference type="PROSITE" id="PS51679">
    <property type="entry name" value="SAM_MT_C5"/>
    <property type="match status" value="1"/>
</dbReference>